<dbReference type="EMBL" id="CAJPWZ010001017">
    <property type="protein sequence ID" value="CAG2205198.1"/>
    <property type="molecule type" value="Genomic_DNA"/>
</dbReference>
<feature type="transmembrane region" description="Helical" evidence="5">
    <location>
        <begin position="926"/>
        <end position="950"/>
    </location>
</feature>
<keyword evidence="9" id="KW-1185">Reference proteome</keyword>
<accession>A0A8S3R7J6</accession>
<comment type="subcellular location">
    <subcellularLocation>
        <location evidence="1">Membrane</location>
        <topology evidence="1">Multi-pass membrane protein</topology>
    </subcellularLocation>
</comment>
<dbReference type="CDD" id="cd15039">
    <property type="entry name" value="7tmB3_Methuselah-like"/>
    <property type="match status" value="1"/>
</dbReference>
<dbReference type="PROSITE" id="PS50261">
    <property type="entry name" value="G_PROTEIN_RECEP_F2_4"/>
    <property type="match status" value="1"/>
</dbReference>
<name>A0A8S3R7J6_MYTED</name>
<keyword evidence="4 5" id="KW-0472">Membrane</keyword>
<keyword evidence="6" id="KW-0732">Signal</keyword>
<feature type="chain" id="PRO_5035842928" description="G-protein coupled receptors family 2 profile 2 domain-containing protein" evidence="6">
    <location>
        <begin position="21"/>
        <end position="1032"/>
    </location>
</feature>
<feature type="domain" description="G-protein coupled receptors family 2 profile 2" evidence="7">
    <location>
        <begin position="689"/>
        <end position="990"/>
    </location>
</feature>
<comment type="caution">
    <text evidence="8">The sequence shown here is derived from an EMBL/GenBank/DDBJ whole genome shotgun (WGS) entry which is preliminary data.</text>
</comment>
<dbReference type="InterPro" id="IPR017981">
    <property type="entry name" value="GPCR_2-like_7TM"/>
</dbReference>
<feature type="transmembrane region" description="Helical" evidence="5">
    <location>
        <begin position="726"/>
        <end position="745"/>
    </location>
</feature>
<reference evidence="8" key="1">
    <citation type="submission" date="2021-03" db="EMBL/GenBank/DDBJ databases">
        <authorList>
            <person name="Bekaert M."/>
        </authorList>
    </citation>
    <scope>NUCLEOTIDE SEQUENCE</scope>
</reference>
<evidence type="ECO:0000256" key="3">
    <source>
        <dbReference type="ARBA" id="ARBA00022989"/>
    </source>
</evidence>
<dbReference type="InterPro" id="IPR053231">
    <property type="entry name" value="GPCR_LN-TM7"/>
</dbReference>
<dbReference type="SUPFAM" id="SSF81321">
    <property type="entry name" value="Family A G protein-coupled receptor-like"/>
    <property type="match status" value="1"/>
</dbReference>
<dbReference type="GO" id="GO:0016020">
    <property type="term" value="C:membrane"/>
    <property type="evidence" value="ECO:0007669"/>
    <property type="project" value="UniProtKB-SubCell"/>
</dbReference>
<proteinExistence type="predicted"/>
<dbReference type="Gene3D" id="1.20.1070.10">
    <property type="entry name" value="Rhodopsin 7-helix transmembrane proteins"/>
    <property type="match status" value="1"/>
</dbReference>
<evidence type="ECO:0000256" key="5">
    <source>
        <dbReference type="SAM" id="Phobius"/>
    </source>
</evidence>
<feature type="transmembrane region" description="Helical" evidence="5">
    <location>
        <begin position="962"/>
        <end position="988"/>
    </location>
</feature>
<keyword evidence="3 5" id="KW-1133">Transmembrane helix</keyword>
<dbReference type="Proteomes" id="UP000683360">
    <property type="component" value="Unassembled WGS sequence"/>
</dbReference>
<feature type="signal peptide" evidence="6">
    <location>
        <begin position="1"/>
        <end position="20"/>
    </location>
</feature>
<evidence type="ECO:0000259" key="7">
    <source>
        <dbReference type="PROSITE" id="PS50261"/>
    </source>
</evidence>
<evidence type="ECO:0000256" key="2">
    <source>
        <dbReference type="ARBA" id="ARBA00022692"/>
    </source>
</evidence>
<dbReference type="OrthoDB" id="6134459at2759"/>
<dbReference type="PANTHER" id="PTHR45902:SF1">
    <property type="entry name" value="LATROPHILIN RECEPTOR-LIKE PROTEIN A"/>
    <property type="match status" value="1"/>
</dbReference>
<protein>
    <recommendedName>
        <fullName evidence="7">G-protein coupled receptors family 2 profile 2 domain-containing protein</fullName>
    </recommendedName>
</protein>
<evidence type="ECO:0000313" key="9">
    <source>
        <dbReference type="Proteomes" id="UP000683360"/>
    </source>
</evidence>
<dbReference type="AlphaFoldDB" id="A0A8S3R7J6"/>
<keyword evidence="2 5" id="KW-0812">Transmembrane</keyword>
<dbReference type="Pfam" id="PF00002">
    <property type="entry name" value="7tm_2"/>
    <property type="match status" value="1"/>
</dbReference>
<evidence type="ECO:0000256" key="1">
    <source>
        <dbReference type="ARBA" id="ARBA00004141"/>
    </source>
</evidence>
<feature type="transmembrane region" description="Helical" evidence="5">
    <location>
        <begin position="751"/>
        <end position="771"/>
    </location>
</feature>
<feature type="transmembrane region" description="Helical" evidence="5">
    <location>
        <begin position="803"/>
        <end position="825"/>
    </location>
</feature>
<dbReference type="PANTHER" id="PTHR45902">
    <property type="entry name" value="LATROPHILIN RECEPTOR-LIKE PROTEIN A"/>
    <property type="match status" value="1"/>
</dbReference>
<feature type="transmembrane region" description="Helical" evidence="5">
    <location>
        <begin position="691"/>
        <end position="714"/>
    </location>
</feature>
<feature type="transmembrane region" description="Helical" evidence="5">
    <location>
        <begin position="883"/>
        <end position="905"/>
    </location>
</feature>
<sequence>MTSLWLVLFIANCIPISVNLDDDLRGMDDFTEQKGLKKQTYVDLLSQRLWQMASVNNKSRQSPIVFMDKGPHFSSGSVLNTSEPEQNYKVNMIKRILKYKQLAVGKSKKSVRSKKEHDILMDDITYGIFGTCYNISLFSDEPFVMIDKCPLWAPNVNDVNLCHSSRSINEFDKCAIDLELVPVTDNRGYIYKNIYCARCHGIRNITTWEVELVYNTYSPLRFFDFKQSMILLGKFKDVGQCVPFVYPLKPKGKLLCTRYAAMNLLEMHEQRSRYHRFIDRSDETSSGEYPLSFQILMNFGINGKGHVFFSTSGIEPVIEHHCGENEIYDPSMQECRRVVCTGGYVLIDKKCIPKTQKYDSFTQQHIEDATQSDYPIQLIYRFNVSSRDVQVLKDPIACDDISKAFAGMLNISIDRVLNFEISLLNGTSPDKKVEIRRIGVSRDASNAFNNRNHSNVDCNTHISEYHLPVNLESVTAEISFSLVPSDDKGSNRSSNDTLKNKILNLKGAFYFKINGTEFKTDNPSAKTTVQLDLWCTKGQKDQKFDDEFEISIRLDKKSGRNVTGIYVNSTGNYYPPDMYDLWLWVTGKIGNISDVSSYMYVFLCDMPKIANKDCARFQIASSNYTRLRNSSVLLDNNIVFDMHEYEYVNNRENSTDIQVCVPNSYFIEPPLSEISFGCGDSYKDVLKAEGYLSFVLGIISIVVLTAVIVTYSIFAKLRNLPGLNMMCLTLSLCFGELIFIMSGSIDESSTIICPIVGVFLHFIFLASFFWMNVMSYDVFKTFANKCILTRVRRTKKHFPMYSLYAWGSPALIVGICSIIDFTKWIPNFRIGYGGSSGDSYEYYTYDTFSNQTDNPTITKLYQQKFGCWIQEPVAALVAFGLPMIMILLANAIMFIRTIICIRSVTKMVSLRTRRSSVSNAIGQHDVILYVRMSTVMGFTWIFGLASSIVSSFSEKPTNAVCIALHVVGVFFIIFNCSQGLFIFFVFVLNRRVGALYKDLFGQCRGQLSRQSSASSSLHSVGTIQTVDENTNF</sequence>
<organism evidence="8 9">
    <name type="scientific">Mytilus edulis</name>
    <name type="common">Blue mussel</name>
    <dbReference type="NCBI Taxonomy" id="6550"/>
    <lineage>
        <taxon>Eukaryota</taxon>
        <taxon>Metazoa</taxon>
        <taxon>Spiralia</taxon>
        <taxon>Lophotrochozoa</taxon>
        <taxon>Mollusca</taxon>
        <taxon>Bivalvia</taxon>
        <taxon>Autobranchia</taxon>
        <taxon>Pteriomorphia</taxon>
        <taxon>Mytilida</taxon>
        <taxon>Mytiloidea</taxon>
        <taxon>Mytilidae</taxon>
        <taxon>Mytilinae</taxon>
        <taxon>Mytilus</taxon>
    </lineage>
</organism>
<evidence type="ECO:0000256" key="4">
    <source>
        <dbReference type="ARBA" id="ARBA00023136"/>
    </source>
</evidence>
<dbReference type="GO" id="GO:0007166">
    <property type="term" value="P:cell surface receptor signaling pathway"/>
    <property type="evidence" value="ECO:0007669"/>
    <property type="project" value="InterPro"/>
</dbReference>
<evidence type="ECO:0000256" key="6">
    <source>
        <dbReference type="SAM" id="SignalP"/>
    </source>
</evidence>
<dbReference type="GO" id="GO:0004930">
    <property type="term" value="F:G protein-coupled receptor activity"/>
    <property type="evidence" value="ECO:0007669"/>
    <property type="project" value="InterPro"/>
</dbReference>
<gene>
    <name evidence="8" type="ORF">MEDL_19600</name>
</gene>
<evidence type="ECO:0000313" key="8">
    <source>
        <dbReference type="EMBL" id="CAG2205198.1"/>
    </source>
</evidence>
<dbReference type="InterPro" id="IPR000832">
    <property type="entry name" value="GPCR_2_secretin-like"/>
</dbReference>